<reference evidence="2" key="1">
    <citation type="submission" date="2021-02" db="EMBL/GenBank/DDBJ databases">
        <title>Psilocybe cubensis genome.</title>
        <authorList>
            <person name="Mckernan K.J."/>
            <person name="Crawford S."/>
            <person name="Trippe A."/>
            <person name="Kane L.T."/>
            <person name="Mclaughlin S."/>
        </authorList>
    </citation>
    <scope>NUCLEOTIDE SEQUENCE [LARGE SCALE GENOMIC DNA]</scope>
    <source>
        <strain evidence="2">MGC-MH-2018</strain>
    </source>
</reference>
<evidence type="ECO:0000313" key="2">
    <source>
        <dbReference type="EMBL" id="KAG5168107.1"/>
    </source>
</evidence>
<feature type="region of interest" description="Disordered" evidence="1">
    <location>
        <begin position="1"/>
        <end position="53"/>
    </location>
</feature>
<evidence type="ECO:0000256" key="1">
    <source>
        <dbReference type="SAM" id="MobiDB-lite"/>
    </source>
</evidence>
<organism evidence="2">
    <name type="scientific">Psilocybe cubensis</name>
    <name type="common">Psychedelic mushroom</name>
    <name type="synonym">Stropharia cubensis</name>
    <dbReference type="NCBI Taxonomy" id="181762"/>
    <lineage>
        <taxon>Eukaryota</taxon>
        <taxon>Fungi</taxon>
        <taxon>Dikarya</taxon>
        <taxon>Basidiomycota</taxon>
        <taxon>Agaricomycotina</taxon>
        <taxon>Agaricomycetes</taxon>
        <taxon>Agaricomycetidae</taxon>
        <taxon>Agaricales</taxon>
        <taxon>Agaricineae</taxon>
        <taxon>Strophariaceae</taxon>
        <taxon>Psilocybe</taxon>
    </lineage>
</organism>
<feature type="compositionally biased region" description="Basic and acidic residues" evidence="1">
    <location>
        <begin position="507"/>
        <end position="521"/>
    </location>
</feature>
<accession>A0A8H8CIV9</accession>
<feature type="compositionally biased region" description="Basic and acidic residues" evidence="1">
    <location>
        <begin position="419"/>
        <end position="439"/>
    </location>
</feature>
<gene>
    <name evidence="2" type="ORF">JR316_006700</name>
</gene>
<sequence length="521" mass="57977">MASNKLEGHKSEQDDNGVADDDTGSEQDYDRNEEDDSGHDSSDVNSSESSESQEIALLTLQAKLEKVDATLLDINQLRERALSENWANDVEEAYIRRLNESEMLAKRLITKLKSKFYIIRGLGKPPNVDDQLEKLREEVKDLQHDYTLASELQKRVDAQRQLLSSQPRKKFQPKHKRKLSDLTFARSVSPSPSQSDTSSLHRTIRPPLQTERYFSRALRSNPDPLNSQLNSSQNDIGPSQTTQNPSHYRQPPQRRGDVPDAANAGSGLPKKRSLSRLVQDKFSNLTKSKEDKAGTGYVPSTPSSQTTLPSPNQYTNVSSNRQDTIQNSSSPTNDASGDPAQTSQPFIERHILDPRELNLLLSGGENLVQQTNREILENSQDRRQGLSPPPRHTSLPRRGIPSPQRRSGGRTLNIPVGSRNDDVGVHGTESSRRVADSGREQPSVSAQNAHRLQPPPALRYTSTNNSARSVNYRQQIPQQADYASAMASLQLSSGLPNPSSPAAADEQEPREYISHDDIYDD</sequence>
<feature type="compositionally biased region" description="Low complexity" evidence="1">
    <location>
        <begin position="43"/>
        <end position="53"/>
    </location>
</feature>
<dbReference type="EMBL" id="JAFIQS010000006">
    <property type="protein sequence ID" value="KAG5168107.1"/>
    <property type="molecule type" value="Genomic_DNA"/>
</dbReference>
<protein>
    <submittedName>
        <fullName evidence="2">Uncharacterized protein</fullName>
    </submittedName>
</protein>
<feature type="compositionally biased region" description="Polar residues" evidence="1">
    <location>
        <begin position="440"/>
        <end position="450"/>
    </location>
</feature>
<feature type="compositionally biased region" description="Low complexity" evidence="1">
    <location>
        <begin position="299"/>
        <end position="311"/>
    </location>
</feature>
<feature type="region of interest" description="Disordered" evidence="1">
    <location>
        <begin position="377"/>
        <end position="466"/>
    </location>
</feature>
<feature type="compositionally biased region" description="Basic and acidic residues" evidence="1">
    <location>
        <begin position="1"/>
        <end position="13"/>
    </location>
</feature>
<comment type="caution">
    <text evidence="2">The sequence shown here is derived from an EMBL/GenBank/DDBJ whole genome shotgun (WGS) entry which is preliminary data.</text>
</comment>
<feature type="compositionally biased region" description="Acidic residues" evidence="1">
    <location>
        <begin position="14"/>
        <end position="37"/>
    </location>
</feature>
<feature type="region of interest" description="Disordered" evidence="1">
    <location>
        <begin position="481"/>
        <end position="521"/>
    </location>
</feature>
<proteinExistence type="predicted"/>
<feature type="compositionally biased region" description="Polar residues" evidence="1">
    <location>
        <begin position="223"/>
        <end position="247"/>
    </location>
</feature>
<feature type="compositionally biased region" description="Polar residues" evidence="1">
    <location>
        <begin position="487"/>
        <end position="497"/>
    </location>
</feature>
<feature type="compositionally biased region" description="Polar residues" evidence="1">
    <location>
        <begin position="312"/>
        <end position="342"/>
    </location>
</feature>
<feature type="compositionally biased region" description="Basic residues" evidence="1">
    <location>
        <begin position="167"/>
        <end position="178"/>
    </location>
</feature>
<feature type="region of interest" description="Disordered" evidence="1">
    <location>
        <begin position="162"/>
        <end position="342"/>
    </location>
</feature>
<dbReference type="AlphaFoldDB" id="A0A8H8CIV9"/>
<name>A0A8H8CIV9_PSICU</name>
<feature type="compositionally biased region" description="Low complexity" evidence="1">
    <location>
        <begin position="187"/>
        <end position="198"/>
    </location>
</feature>